<feature type="transmembrane region" description="Helical" evidence="1">
    <location>
        <begin position="19"/>
        <end position="37"/>
    </location>
</feature>
<keyword evidence="1" id="KW-0472">Membrane</keyword>
<gene>
    <name evidence="2" type="ORF">S01H4_48802</name>
</gene>
<accession>X1BGX0</accession>
<name>X1BGX0_9ZZZZ</name>
<feature type="non-terminal residue" evidence="2">
    <location>
        <position position="1"/>
    </location>
</feature>
<dbReference type="EMBL" id="BART01027534">
    <property type="protein sequence ID" value="GAG94260.1"/>
    <property type="molecule type" value="Genomic_DNA"/>
</dbReference>
<keyword evidence="1" id="KW-1133">Transmembrane helix</keyword>
<proteinExistence type="predicted"/>
<evidence type="ECO:0000313" key="2">
    <source>
        <dbReference type="EMBL" id="GAG94260.1"/>
    </source>
</evidence>
<keyword evidence="1" id="KW-0812">Transmembrane</keyword>
<organism evidence="2">
    <name type="scientific">marine sediment metagenome</name>
    <dbReference type="NCBI Taxonomy" id="412755"/>
    <lineage>
        <taxon>unclassified sequences</taxon>
        <taxon>metagenomes</taxon>
        <taxon>ecological metagenomes</taxon>
    </lineage>
</organism>
<sequence length="62" mass="7260">WTTLAFITLRLRRDPADKWLAFGLLALCSVSICKMIPGFPTDFLIPVRFFYNISFLIYAMKR</sequence>
<comment type="caution">
    <text evidence="2">The sequence shown here is derived from an EMBL/GenBank/DDBJ whole genome shotgun (WGS) entry which is preliminary data.</text>
</comment>
<reference evidence="2" key="1">
    <citation type="journal article" date="2014" name="Front. Microbiol.">
        <title>High frequency of phylogenetically diverse reductive dehalogenase-homologous genes in deep subseafloor sedimentary metagenomes.</title>
        <authorList>
            <person name="Kawai M."/>
            <person name="Futagami T."/>
            <person name="Toyoda A."/>
            <person name="Takaki Y."/>
            <person name="Nishi S."/>
            <person name="Hori S."/>
            <person name="Arai W."/>
            <person name="Tsubouchi T."/>
            <person name="Morono Y."/>
            <person name="Uchiyama I."/>
            <person name="Ito T."/>
            <person name="Fujiyama A."/>
            <person name="Inagaki F."/>
            <person name="Takami H."/>
        </authorList>
    </citation>
    <scope>NUCLEOTIDE SEQUENCE</scope>
    <source>
        <strain evidence="2">Expedition CK06-06</strain>
    </source>
</reference>
<protein>
    <submittedName>
        <fullName evidence="2">Uncharacterized protein</fullName>
    </submittedName>
</protein>
<dbReference type="AlphaFoldDB" id="X1BGX0"/>
<feature type="transmembrane region" description="Helical" evidence="1">
    <location>
        <begin position="43"/>
        <end position="60"/>
    </location>
</feature>
<evidence type="ECO:0000256" key="1">
    <source>
        <dbReference type="SAM" id="Phobius"/>
    </source>
</evidence>